<feature type="region of interest" description="Disordered" evidence="1">
    <location>
        <begin position="234"/>
        <end position="306"/>
    </location>
</feature>
<keyword evidence="2" id="KW-0732">Signal</keyword>
<feature type="compositionally biased region" description="Polar residues" evidence="1">
    <location>
        <begin position="177"/>
        <end position="191"/>
    </location>
</feature>
<feature type="signal peptide" evidence="2">
    <location>
        <begin position="1"/>
        <end position="20"/>
    </location>
</feature>
<evidence type="ECO:0000256" key="1">
    <source>
        <dbReference type="SAM" id="MobiDB-lite"/>
    </source>
</evidence>
<evidence type="ECO:0000256" key="2">
    <source>
        <dbReference type="SAM" id="SignalP"/>
    </source>
</evidence>
<protein>
    <submittedName>
        <fullName evidence="4">Conserved secreted protein</fullName>
    </submittedName>
</protein>
<feature type="chain" id="PRO_5009312424" evidence="2">
    <location>
        <begin position="21"/>
        <end position="330"/>
    </location>
</feature>
<feature type="compositionally biased region" description="Low complexity" evidence="1">
    <location>
        <begin position="282"/>
        <end position="291"/>
    </location>
</feature>
<proteinExistence type="predicted"/>
<feature type="compositionally biased region" description="Pro residues" evidence="1">
    <location>
        <begin position="269"/>
        <end position="281"/>
    </location>
</feature>
<dbReference type="WBParaSite" id="L893_g18302.t1">
    <property type="protein sequence ID" value="L893_g18302.t1"/>
    <property type="gene ID" value="L893_g18302"/>
</dbReference>
<reference evidence="4" key="1">
    <citation type="submission" date="2016-11" db="UniProtKB">
        <authorList>
            <consortium name="WormBaseParasite"/>
        </authorList>
    </citation>
    <scope>IDENTIFICATION</scope>
</reference>
<organism evidence="3 4">
    <name type="scientific">Steinernema glaseri</name>
    <dbReference type="NCBI Taxonomy" id="37863"/>
    <lineage>
        <taxon>Eukaryota</taxon>
        <taxon>Metazoa</taxon>
        <taxon>Ecdysozoa</taxon>
        <taxon>Nematoda</taxon>
        <taxon>Chromadorea</taxon>
        <taxon>Rhabditida</taxon>
        <taxon>Tylenchina</taxon>
        <taxon>Panagrolaimomorpha</taxon>
        <taxon>Strongyloidoidea</taxon>
        <taxon>Steinernematidae</taxon>
        <taxon>Steinernema</taxon>
    </lineage>
</organism>
<feature type="compositionally biased region" description="Basic and acidic residues" evidence="1">
    <location>
        <begin position="194"/>
        <end position="203"/>
    </location>
</feature>
<keyword evidence="3" id="KW-1185">Reference proteome</keyword>
<sequence>MHSSSVLLLVVIGLFGAVRSEETSGVEYFPDGHRTHYDSSTSWATKSSTHAETKKAAPEVNPYAQVDVYGHPQSNAGYFSPHQTYDEQPKGAAPASVQVHHAPPQPTYNALPSVYSQPAAPQAYHQPASPVYNPAPQVSYQQAPAASVYQQTYQPQPQAYKPATSAYNPPKAVKPSEYNQYGSHPTPQTYGQEVHQEKSAKTPQIEVKKIADSYGNNFAHDLTQKVAAHFEQPPNQQYGQPQQNYGQPPQYGLPQPQFPQPQYGQQPQYGPPQPYGLPQPAQPQQYGQPQAYNPPPPPQLPQGYGADIFGGLRNLFAGAAAKKTAAAKKA</sequence>
<name>A0A1I7YP85_9BILA</name>
<feature type="compositionally biased region" description="Low complexity" evidence="1">
    <location>
        <begin position="149"/>
        <end position="164"/>
    </location>
</feature>
<dbReference type="AlphaFoldDB" id="A0A1I7YP85"/>
<accession>A0A1I7YP85</accession>
<feature type="region of interest" description="Disordered" evidence="1">
    <location>
        <begin position="149"/>
        <end position="203"/>
    </location>
</feature>
<dbReference type="Proteomes" id="UP000095287">
    <property type="component" value="Unplaced"/>
</dbReference>
<evidence type="ECO:0000313" key="4">
    <source>
        <dbReference type="WBParaSite" id="L893_g18302.t1"/>
    </source>
</evidence>
<feature type="compositionally biased region" description="Low complexity" evidence="1">
    <location>
        <begin position="234"/>
        <end position="268"/>
    </location>
</feature>
<evidence type="ECO:0000313" key="3">
    <source>
        <dbReference type="Proteomes" id="UP000095287"/>
    </source>
</evidence>